<dbReference type="GO" id="GO:0046512">
    <property type="term" value="P:sphingosine biosynthetic process"/>
    <property type="evidence" value="ECO:0007669"/>
    <property type="project" value="TreeGrafter"/>
</dbReference>
<evidence type="ECO:0000313" key="12">
    <source>
        <dbReference type="Proteomes" id="UP001174909"/>
    </source>
</evidence>
<evidence type="ECO:0000259" key="10">
    <source>
        <dbReference type="Pfam" id="PF17048"/>
    </source>
</evidence>
<keyword evidence="12" id="KW-1185">Reference proteome</keyword>
<evidence type="ECO:0000313" key="11">
    <source>
        <dbReference type="EMBL" id="CAI8051723.1"/>
    </source>
</evidence>
<feature type="binding site" evidence="6">
    <location>
        <position position="510"/>
    </location>
    <ligand>
        <name>Zn(2+)</name>
        <dbReference type="ChEBI" id="CHEBI:29105"/>
    </ligand>
</feature>
<evidence type="ECO:0000256" key="1">
    <source>
        <dbReference type="ARBA" id="ARBA00009835"/>
    </source>
</evidence>
<dbReference type="PANTHER" id="PTHR12670:SF1">
    <property type="entry name" value="NEUTRAL CERAMIDASE"/>
    <property type="match status" value="1"/>
</dbReference>
<feature type="domain" description="Neutral/alkaline non-lysosomal ceramidase N-terminal" evidence="9">
    <location>
        <begin position="27"/>
        <end position="539"/>
    </location>
</feature>
<comment type="catalytic activity">
    <reaction evidence="7">
        <text>an N-acylsphing-4-enine + H2O = sphing-4-enine + a fatty acid</text>
        <dbReference type="Rhea" id="RHEA:20856"/>
        <dbReference type="ChEBI" id="CHEBI:15377"/>
        <dbReference type="ChEBI" id="CHEBI:28868"/>
        <dbReference type="ChEBI" id="CHEBI:52639"/>
        <dbReference type="ChEBI" id="CHEBI:57756"/>
        <dbReference type="EC" id="3.5.1.23"/>
    </reaction>
</comment>
<feature type="domain" description="Neutral/alkaline non-lysosomal ceramidase C-terminal" evidence="10">
    <location>
        <begin position="541"/>
        <end position="704"/>
    </location>
</feature>
<dbReference type="AlphaFoldDB" id="A0AA35TQ19"/>
<dbReference type="GO" id="GO:0042759">
    <property type="term" value="P:long-chain fatty acid biosynthetic process"/>
    <property type="evidence" value="ECO:0007669"/>
    <property type="project" value="TreeGrafter"/>
</dbReference>
<feature type="signal peptide" evidence="8">
    <location>
        <begin position="1"/>
        <end position="22"/>
    </location>
</feature>
<name>A0AA35TQ19_GEOBA</name>
<dbReference type="InterPro" id="IPR031331">
    <property type="entry name" value="NEUT/ALK_ceramidase_C"/>
</dbReference>
<accession>A0AA35TQ19</accession>
<sequence>MTSVLAVLVGLAVVGLGVRANAADDTYLIGTGRYDVTGPAAEVEMMGYAMPTQITHGIHFRQWSRAFIIADSSDTSRVVFVNVDICMGTQILKIQVVEKLRSLYGDLYTNDNVLISGIHTHSGPAGYFQYLLFELMSLGFVKESLDAIVGGVVASIQEAHESRQPGKLYLNSGLLAGANINRSPAAYVRNPKEERMKYMSVGNDTDHEMVVLKMVGTEGNDIGMIDWFAVHCTSMNNTNSLISGDNKGHASFLMESAMSPPGTLPGHAKFVAAFAQSNEGDVSPNTKGPHCLDTGKPCDLVHSTCNGRVEQCVAFGPGVDMFDSARIIAEKQFNMGKSLYEDASQQVTGPVQFRHSFVDFSDVAVNISGKILHTCPPAMGEAFAAGTTDGPGAFDFKQASNTTNPIWIAVRDILHKPTKEQIECQFPKPILLDTGFMNFPYPWQARVLPLQLLRIGQLVIIGVPAELTTMSGRRTREAVKNILVKYGKDEGFGNDTVPVIAGLSNTYSDYVATFEEYQEQRYEAASTAYGPYTLDAYIQEFSRLAMDLATNKSSEPGPDPPNYLEKQWALHLPVVFDAAPLGKKIGDVHKDTVSSYNINDTVEVQFWAGNPRNNLMTGKTFLTVERHNSTTDQWTVLFTDASWETRFAWKQTNVLLGESLATITWTIPPSTSSGDYRIQHFGYRKRIFTETISSYSGVSSTFSVKGSK</sequence>
<dbReference type="EMBL" id="CASHTH010003955">
    <property type="protein sequence ID" value="CAI8051723.1"/>
    <property type="molecule type" value="Genomic_DNA"/>
</dbReference>
<feature type="binding site" evidence="6">
    <location>
        <position position="466"/>
    </location>
    <ligand>
        <name>Zn(2+)</name>
        <dbReference type="ChEBI" id="CHEBI:29105"/>
    </ligand>
</feature>
<comment type="similarity">
    <text evidence="1 7">Belongs to the neutral ceramidase family.</text>
</comment>
<evidence type="ECO:0000256" key="3">
    <source>
        <dbReference type="ARBA" id="ARBA00019235"/>
    </source>
</evidence>
<evidence type="ECO:0000256" key="7">
    <source>
        <dbReference type="RuleBase" id="RU366019"/>
    </source>
</evidence>
<evidence type="ECO:0000256" key="5">
    <source>
        <dbReference type="PIRSR" id="PIRSR606823-1"/>
    </source>
</evidence>
<dbReference type="GO" id="GO:0016020">
    <property type="term" value="C:membrane"/>
    <property type="evidence" value="ECO:0007669"/>
    <property type="project" value="GOC"/>
</dbReference>
<dbReference type="InterPro" id="IPR038445">
    <property type="entry name" value="NCDase_C_sf"/>
</dbReference>
<organism evidence="11 12">
    <name type="scientific">Geodia barretti</name>
    <name type="common">Barrett's horny sponge</name>
    <dbReference type="NCBI Taxonomy" id="519541"/>
    <lineage>
        <taxon>Eukaryota</taxon>
        <taxon>Metazoa</taxon>
        <taxon>Porifera</taxon>
        <taxon>Demospongiae</taxon>
        <taxon>Heteroscleromorpha</taxon>
        <taxon>Tetractinellida</taxon>
        <taxon>Astrophorina</taxon>
        <taxon>Geodiidae</taxon>
        <taxon>Geodia</taxon>
    </lineage>
</organism>
<feature type="binding site" evidence="6">
    <location>
        <position position="119"/>
    </location>
    <ligand>
        <name>Zn(2+)</name>
        <dbReference type="ChEBI" id="CHEBI:29105"/>
    </ligand>
</feature>
<dbReference type="GO" id="GO:0005576">
    <property type="term" value="C:extracellular region"/>
    <property type="evidence" value="ECO:0007669"/>
    <property type="project" value="TreeGrafter"/>
</dbReference>
<feature type="binding site" evidence="6">
    <location>
        <position position="231"/>
    </location>
    <ligand>
        <name>Zn(2+)</name>
        <dbReference type="ChEBI" id="CHEBI:29105"/>
    </ligand>
</feature>
<dbReference type="Pfam" id="PF17048">
    <property type="entry name" value="Ceramidse_alk_C"/>
    <property type="match status" value="1"/>
</dbReference>
<dbReference type="Gene3D" id="2.60.40.2300">
    <property type="entry name" value="Neutral/alkaline non-lysosomal ceramidase, C-terminal domain"/>
    <property type="match status" value="1"/>
</dbReference>
<dbReference type="Proteomes" id="UP001174909">
    <property type="component" value="Unassembled WGS sequence"/>
</dbReference>
<protein>
    <recommendedName>
        <fullName evidence="3 7">Neutral ceramidase</fullName>
        <ecNumber evidence="2 7">3.5.1.23</ecNumber>
    </recommendedName>
</protein>
<dbReference type="InterPro" id="IPR006823">
    <property type="entry name" value="Ceramidase_alk"/>
</dbReference>
<dbReference type="EC" id="3.5.1.23" evidence="2 7"/>
<dbReference type="PANTHER" id="PTHR12670">
    <property type="entry name" value="CERAMIDASE"/>
    <property type="match status" value="1"/>
</dbReference>
<dbReference type="GO" id="GO:0017040">
    <property type="term" value="F:N-acylsphingosine amidohydrolase activity"/>
    <property type="evidence" value="ECO:0007669"/>
    <property type="project" value="UniProtKB-UniRule"/>
</dbReference>
<evidence type="ECO:0000256" key="6">
    <source>
        <dbReference type="PIRSR" id="PIRSR606823-2"/>
    </source>
</evidence>
<keyword evidence="6" id="KW-0479">Metal-binding</keyword>
<gene>
    <name evidence="11" type="ORF">GBAR_LOCUS28309</name>
</gene>
<evidence type="ECO:0000259" key="9">
    <source>
        <dbReference type="Pfam" id="PF04734"/>
    </source>
</evidence>
<keyword evidence="8" id="KW-0732">Signal</keyword>
<dbReference type="InterPro" id="IPR031329">
    <property type="entry name" value="NEUT/ALK_ceramidase_N"/>
</dbReference>
<evidence type="ECO:0000256" key="4">
    <source>
        <dbReference type="ARBA" id="ARBA00022801"/>
    </source>
</evidence>
<feature type="chain" id="PRO_5041250667" description="Neutral ceramidase" evidence="8">
    <location>
        <begin position="23"/>
        <end position="708"/>
    </location>
</feature>
<dbReference type="Pfam" id="PF04734">
    <property type="entry name" value="Ceramidase_alk"/>
    <property type="match status" value="1"/>
</dbReference>
<evidence type="ECO:0000256" key="8">
    <source>
        <dbReference type="SAM" id="SignalP"/>
    </source>
</evidence>
<keyword evidence="7" id="KW-0443">Lipid metabolism</keyword>
<evidence type="ECO:0000256" key="2">
    <source>
        <dbReference type="ARBA" id="ARBA00011891"/>
    </source>
</evidence>
<dbReference type="GO" id="GO:0046872">
    <property type="term" value="F:metal ion binding"/>
    <property type="evidence" value="ECO:0007669"/>
    <property type="project" value="UniProtKB-KW"/>
</dbReference>
<keyword evidence="7" id="KW-0746">Sphingolipid metabolism</keyword>
<feature type="active site" description="Nucleophile" evidence="5">
    <location>
        <position position="283"/>
    </location>
</feature>
<keyword evidence="6" id="KW-0862">Zinc</keyword>
<reference evidence="11" key="1">
    <citation type="submission" date="2023-03" db="EMBL/GenBank/DDBJ databases">
        <authorList>
            <person name="Steffen K."/>
            <person name="Cardenas P."/>
        </authorList>
    </citation>
    <scope>NUCLEOTIDE SEQUENCE</scope>
</reference>
<proteinExistence type="inferred from homology"/>
<comment type="caution">
    <text evidence="11">The sequence shown here is derived from an EMBL/GenBank/DDBJ whole genome shotgun (WGS) entry which is preliminary data.</text>
</comment>
<keyword evidence="4 7" id="KW-0378">Hydrolase</keyword>
<comment type="cofactor">
    <cofactor evidence="6">
        <name>Zn(2+)</name>
        <dbReference type="ChEBI" id="CHEBI:29105"/>
    </cofactor>
    <text evidence="6">Binds 1 zinc ion per subunit.</text>
</comment>
<dbReference type="GO" id="GO:0046514">
    <property type="term" value="P:ceramide catabolic process"/>
    <property type="evidence" value="ECO:0007669"/>
    <property type="project" value="InterPro"/>
</dbReference>